<organism evidence="3 4">
    <name type="scientific">Aquipseudomonas campi</name>
    <dbReference type="NCBI Taxonomy" id="2731681"/>
    <lineage>
        <taxon>Bacteria</taxon>
        <taxon>Pseudomonadati</taxon>
        <taxon>Pseudomonadota</taxon>
        <taxon>Gammaproteobacteria</taxon>
        <taxon>Pseudomonadales</taxon>
        <taxon>Pseudomonadaceae</taxon>
        <taxon>Aquipseudomonas</taxon>
    </lineage>
</organism>
<keyword evidence="1" id="KW-0812">Transmembrane</keyword>
<evidence type="ECO:0000313" key="3">
    <source>
        <dbReference type="EMBL" id="QKE63966.1"/>
    </source>
</evidence>
<dbReference type="InterPro" id="IPR000644">
    <property type="entry name" value="CBS_dom"/>
</dbReference>
<keyword evidence="1" id="KW-1133">Transmembrane helix</keyword>
<dbReference type="RefSeq" id="WP_173208456.1">
    <property type="nucleotide sequence ID" value="NZ_CP053697.2"/>
</dbReference>
<dbReference type="Proteomes" id="UP000501379">
    <property type="component" value="Chromosome"/>
</dbReference>
<gene>
    <name evidence="3" type="ORF">HNE05_11585</name>
</gene>
<feature type="transmembrane region" description="Helical" evidence="1">
    <location>
        <begin position="38"/>
        <end position="55"/>
    </location>
</feature>
<protein>
    <recommendedName>
        <fullName evidence="2">CBS domain-containing protein</fullName>
    </recommendedName>
</protein>
<name>A0A6M8FVP4_9GAMM</name>
<dbReference type="AlphaFoldDB" id="A0A6M8FVP4"/>
<dbReference type="InterPro" id="IPR046342">
    <property type="entry name" value="CBS_dom_sf"/>
</dbReference>
<keyword evidence="1" id="KW-0472">Membrane</keyword>
<feature type="domain" description="CBS" evidence="2">
    <location>
        <begin position="209"/>
        <end position="250"/>
    </location>
</feature>
<keyword evidence="4" id="KW-1185">Reference proteome</keyword>
<dbReference type="SUPFAM" id="SSF54631">
    <property type="entry name" value="CBS-domain pair"/>
    <property type="match status" value="1"/>
</dbReference>
<sequence>MHASTILLLLLVGAALVAGSLLLRVLSAGKYEIKTIDLVFLVIPLLLVALATGKLKGIDMFGVKADLSELWNDAAQSKIKDQVAPAQQLTVQDAVQVVQMAGKGGIDELRVLIERKIEALEFRLGHGGYYGPAIKTYFEALSGSSYLRVVVVNQPDGRLFGMFNAANLIGYLRVAGDSGYEQFQQLLNSNNAASWAELSKLPGFVGVDVAVSSTMTRRDALALMEKLRTDSLPVINADKYFMGTVERSKLTASLILAVTEKLEKQ</sequence>
<evidence type="ECO:0000259" key="2">
    <source>
        <dbReference type="Pfam" id="PF00571"/>
    </source>
</evidence>
<dbReference type="EMBL" id="CP053697">
    <property type="protein sequence ID" value="QKE63966.1"/>
    <property type="molecule type" value="Genomic_DNA"/>
</dbReference>
<accession>A0A6M8FVP4</accession>
<reference evidence="3" key="1">
    <citation type="submission" date="2020-07" db="EMBL/GenBank/DDBJ databases">
        <title>Nitrate ammonifying Pseudomonas campi sp. nov. isolated from German agricultural grassland.</title>
        <authorList>
            <person name="Timsy T."/>
            <person name="Ulrich A."/>
            <person name="Spanner T."/>
            <person name="Foesel B."/>
            <person name="Kolb S."/>
            <person name="Horn M.A."/>
            <person name="Behrendt U."/>
        </authorList>
    </citation>
    <scope>NUCLEOTIDE SEQUENCE</scope>
    <source>
        <strain evidence="3">S1-A32-2</strain>
    </source>
</reference>
<evidence type="ECO:0000313" key="4">
    <source>
        <dbReference type="Proteomes" id="UP000501379"/>
    </source>
</evidence>
<proteinExistence type="predicted"/>
<dbReference type="Pfam" id="PF00571">
    <property type="entry name" value="CBS"/>
    <property type="match status" value="1"/>
</dbReference>
<dbReference type="KEGG" id="pcam:HNE05_11585"/>
<dbReference type="Gene3D" id="3.10.580.10">
    <property type="entry name" value="CBS-domain"/>
    <property type="match status" value="1"/>
</dbReference>
<evidence type="ECO:0000256" key="1">
    <source>
        <dbReference type="SAM" id="Phobius"/>
    </source>
</evidence>